<dbReference type="STRING" id="1385511.GCA_000425225_00026"/>
<proteinExistence type="predicted"/>
<organism evidence="2 3">
    <name type="scientific">Pontibacillus marinus BH030004 = DSM 16465</name>
    <dbReference type="NCBI Taxonomy" id="1385511"/>
    <lineage>
        <taxon>Bacteria</taxon>
        <taxon>Bacillati</taxon>
        <taxon>Bacillota</taxon>
        <taxon>Bacilli</taxon>
        <taxon>Bacillales</taxon>
        <taxon>Bacillaceae</taxon>
        <taxon>Pontibacillus</taxon>
    </lineage>
</organism>
<keyword evidence="1" id="KW-0812">Transmembrane</keyword>
<name>A0A0A5HPS3_9BACI</name>
<feature type="transmembrane region" description="Helical" evidence="1">
    <location>
        <begin position="6"/>
        <end position="25"/>
    </location>
</feature>
<dbReference type="OrthoDB" id="2973371at2"/>
<dbReference type="RefSeq" id="WP_027445121.1">
    <property type="nucleotide sequence ID" value="NZ_AULJ01000001.1"/>
</dbReference>
<keyword evidence="1" id="KW-1133">Transmembrane helix</keyword>
<accession>A0A0A5HPS3</accession>
<evidence type="ECO:0000313" key="2">
    <source>
        <dbReference type="EMBL" id="KGX85627.1"/>
    </source>
</evidence>
<dbReference type="Proteomes" id="UP000030403">
    <property type="component" value="Unassembled WGS sequence"/>
</dbReference>
<sequence length="107" mass="11907">MNWVLILCTGLLIVSFIISCSYAIHSVKKKGEGFMRYGSEGAAINFLSGILAGIIWFFYAGPINVFMLFGGMVYILACTAVCILILWVVLFVYKQSGLTQKQSYMQD</sequence>
<reference evidence="2 3" key="1">
    <citation type="submission" date="2013-08" db="EMBL/GenBank/DDBJ databases">
        <authorList>
            <person name="Huang J."/>
            <person name="Wang G."/>
        </authorList>
    </citation>
    <scope>NUCLEOTIDE SEQUENCE [LARGE SCALE GENOMIC DNA]</scope>
    <source>
        <strain evidence="2 3">BH030004</strain>
    </source>
</reference>
<comment type="caution">
    <text evidence="2">The sequence shown here is derived from an EMBL/GenBank/DDBJ whole genome shotgun (WGS) entry which is preliminary data.</text>
</comment>
<protein>
    <submittedName>
        <fullName evidence="2">Uncharacterized protein</fullName>
    </submittedName>
</protein>
<dbReference type="EMBL" id="AVPF01000038">
    <property type="protein sequence ID" value="KGX85627.1"/>
    <property type="molecule type" value="Genomic_DNA"/>
</dbReference>
<feature type="transmembrane region" description="Helical" evidence="1">
    <location>
        <begin position="65"/>
        <end position="93"/>
    </location>
</feature>
<dbReference type="AlphaFoldDB" id="A0A0A5HPS3"/>
<keyword evidence="3" id="KW-1185">Reference proteome</keyword>
<gene>
    <name evidence="2" type="ORF">N783_14125</name>
</gene>
<evidence type="ECO:0000313" key="3">
    <source>
        <dbReference type="Proteomes" id="UP000030403"/>
    </source>
</evidence>
<keyword evidence="1" id="KW-0472">Membrane</keyword>
<evidence type="ECO:0000256" key="1">
    <source>
        <dbReference type="SAM" id="Phobius"/>
    </source>
</evidence>
<feature type="transmembrane region" description="Helical" evidence="1">
    <location>
        <begin position="37"/>
        <end position="59"/>
    </location>
</feature>